<accession>A0AAU8GX47</accession>
<proteinExistence type="predicted"/>
<protein>
    <submittedName>
        <fullName evidence="1">Uncharacterized protein</fullName>
    </submittedName>
</protein>
<sequence length="166" mass="18783">MTVENSFTGILSSNLQKEDIPSIFSLSFRACHRQARNLLLIIGIATPSARNDRKEVSFHVFSFVIPSVSEESPPFSLFQRFLGWNATLGMTMKSWDTTLGMTKKFWMTERDARNDRVRIVIPSLFPLSFRGALATRNLLLIIEIATPSARNDKNEVSFQALQLRSG</sequence>
<dbReference type="KEGG" id="taut:V4D30_01325"/>
<dbReference type="AlphaFoldDB" id="A0AAU8GX47"/>
<organism evidence="1">
    <name type="scientific">Thermodesulfovibrio autotrophicus</name>
    <dbReference type="NCBI Taxonomy" id="3118333"/>
    <lineage>
        <taxon>Bacteria</taxon>
        <taxon>Pseudomonadati</taxon>
        <taxon>Nitrospirota</taxon>
        <taxon>Thermodesulfovibrionia</taxon>
        <taxon>Thermodesulfovibrionales</taxon>
        <taxon>Thermodesulfovibrionaceae</taxon>
        <taxon>Thermodesulfovibrio</taxon>
    </lineage>
</organism>
<dbReference type="EMBL" id="CP144373">
    <property type="protein sequence ID" value="XCH46936.1"/>
    <property type="molecule type" value="Genomic_DNA"/>
</dbReference>
<name>A0AAU8GX47_9BACT</name>
<dbReference type="RefSeq" id="WP_353684462.1">
    <property type="nucleotide sequence ID" value="NZ_CP144373.1"/>
</dbReference>
<gene>
    <name evidence="1" type="ORF">V4D30_01325</name>
</gene>
<reference evidence="1" key="1">
    <citation type="submission" date="2024-01" db="EMBL/GenBank/DDBJ databases">
        <title>The first autotrophic representatives of the genus Thermodesulfovibrio.</title>
        <authorList>
            <person name="Maltseva A.I."/>
            <person name="Elcheninov A.G."/>
            <person name="Kublanov I.V."/>
            <person name="Lebedinsky A.V."/>
            <person name="Frolov E.N."/>
        </authorList>
    </citation>
    <scope>NUCLEOTIDE SEQUENCE</scope>
    <source>
        <strain evidence="1">3907-1M</strain>
    </source>
</reference>
<evidence type="ECO:0000313" key="1">
    <source>
        <dbReference type="EMBL" id="XCH46936.1"/>
    </source>
</evidence>